<protein>
    <submittedName>
        <fullName evidence="1">Uncharacterized protein</fullName>
    </submittedName>
</protein>
<reference evidence="1 2" key="1">
    <citation type="submission" date="2019-09" db="EMBL/GenBank/DDBJ databases">
        <authorList>
            <person name="Chandra G."/>
            <person name="Truman W A."/>
        </authorList>
    </citation>
    <scope>NUCLEOTIDE SEQUENCE [LARGE SCALE GENOMIC DNA]</scope>
    <source>
        <strain evidence="1">PS862</strain>
    </source>
</reference>
<dbReference type="AlphaFoldDB" id="A0A5E6XEL3"/>
<accession>A0A5E6XEL3</accession>
<proteinExistence type="predicted"/>
<dbReference type="Proteomes" id="UP000385207">
    <property type="component" value="Unassembled WGS sequence"/>
</dbReference>
<sequence length="71" mass="8126">MLSRPISERLLHETAAYRVNAATKLLKNLAMREEIRNDVVVLHDCSCTYHPAARQLRLKDVIGRRTQAQSP</sequence>
<name>A0A5E6XEL3_PSEFL</name>
<dbReference type="EMBL" id="CABVII010000009">
    <property type="protein sequence ID" value="VVO93888.1"/>
    <property type="molecule type" value="Genomic_DNA"/>
</dbReference>
<organism evidence="1 2">
    <name type="scientific">Pseudomonas fluorescens</name>
    <dbReference type="NCBI Taxonomy" id="294"/>
    <lineage>
        <taxon>Bacteria</taxon>
        <taxon>Pseudomonadati</taxon>
        <taxon>Pseudomonadota</taxon>
        <taxon>Gammaproteobacteria</taxon>
        <taxon>Pseudomonadales</taxon>
        <taxon>Pseudomonadaceae</taxon>
        <taxon>Pseudomonas</taxon>
    </lineage>
</organism>
<evidence type="ECO:0000313" key="2">
    <source>
        <dbReference type="Proteomes" id="UP000385207"/>
    </source>
</evidence>
<evidence type="ECO:0000313" key="1">
    <source>
        <dbReference type="EMBL" id="VVO93888.1"/>
    </source>
</evidence>
<gene>
    <name evidence="1" type="ORF">PS862_02483</name>
</gene>